<keyword evidence="1" id="KW-0732">Signal</keyword>
<keyword evidence="3" id="KW-1185">Reference proteome</keyword>
<protein>
    <submittedName>
        <fullName evidence="2">DUF922 domain-containing protein</fullName>
    </submittedName>
</protein>
<gene>
    <name evidence="2" type="ORF">EAX61_00385</name>
</gene>
<name>A0A3M0GRQ6_9FLAO</name>
<dbReference type="Proteomes" id="UP000281985">
    <property type="component" value="Unassembled WGS sequence"/>
</dbReference>
<reference evidence="2 3" key="1">
    <citation type="submission" date="2018-10" db="EMBL/GenBank/DDBJ databases">
        <title>Dokdonia luteus sp. nov., isolated from sea water.</title>
        <authorList>
            <person name="Zhou L.Y."/>
            <person name="Du Z.J."/>
        </authorList>
    </citation>
    <scope>NUCLEOTIDE SEQUENCE [LARGE SCALE GENOMIC DNA]</scope>
    <source>
        <strain evidence="2 3">SH27</strain>
    </source>
</reference>
<evidence type="ECO:0000313" key="3">
    <source>
        <dbReference type="Proteomes" id="UP000281985"/>
    </source>
</evidence>
<accession>A0A3M0GRQ6</accession>
<evidence type="ECO:0000313" key="2">
    <source>
        <dbReference type="EMBL" id="RMB63879.1"/>
    </source>
</evidence>
<dbReference type="InterPro" id="IPR010321">
    <property type="entry name" value="DUF922"/>
</dbReference>
<comment type="caution">
    <text evidence="2">The sequence shown here is derived from an EMBL/GenBank/DDBJ whole genome shotgun (WGS) entry which is preliminary data.</text>
</comment>
<dbReference type="RefSeq" id="WP_121915675.1">
    <property type="nucleotide sequence ID" value="NZ_REFV01000001.1"/>
</dbReference>
<dbReference type="AlphaFoldDB" id="A0A3M0GRQ6"/>
<proteinExistence type="predicted"/>
<feature type="signal peptide" evidence="1">
    <location>
        <begin position="1"/>
        <end position="22"/>
    </location>
</feature>
<evidence type="ECO:0000256" key="1">
    <source>
        <dbReference type="SAM" id="SignalP"/>
    </source>
</evidence>
<sequence>MIRSFSYILGILCSFLCVSAGAPPERLAWDEDRILTWNDFKGAPQTVDGFAASSSTGISQAYEIDSEGYLNKPGTKVTAHFYPEFSWYQTKDTSDHLLNHERAHFDITEIYARKLRERILEFKFTSNSKAEIQALYNQVEKERQAMQQQFDLETNHSRNHSQELAWHKEIYKMLEEYWVYTE</sequence>
<feature type="chain" id="PRO_5018120720" evidence="1">
    <location>
        <begin position="23"/>
        <end position="182"/>
    </location>
</feature>
<organism evidence="2 3">
    <name type="scientific">Dokdonia sinensis</name>
    <dbReference type="NCBI Taxonomy" id="2479847"/>
    <lineage>
        <taxon>Bacteria</taxon>
        <taxon>Pseudomonadati</taxon>
        <taxon>Bacteroidota</taxon>
        <taxon>Flavobacteriia</taxon>
        <taxon>Flavobacteriales</taxon>
        <taxon>Flavobacteriaceae</taxon>
        <taxon>Dokdonia</taxon>
    </lineage>
</organism>
<dbReference type="Pfam" id="PF06037">
    <property type="entry name" value="DUF922"/>
    <property type="match status" value="1"/>
</dbReference>
<dbReference type="EMBL" id="REFV01000001">
    <property type="protein sequence ID" value="RMB63879.1"/>
    <property type="molecule type" value="Genomic_DNA"/>
</dbReference>
<dbReference type="OrthoDB" id="5431540at2"/>